<organism evidence="2 3">
    <name type="scientific">Geobacter benzoatilyticus</name>
    <dbReference type="NCBI Taxonomy" id="2815309"/>
    <lineage>
        <taxon>Bacteria</taxon>
        <taxon>Pseudomonadati</taxon>
        <taxon>Thermodesulfobacteriota</taxon>
        <taxon>Desulfuromonadia</taxon>
        <taxon>Geobacterales</taxon>
        <taxon>Geobacteraceae</taxon>
        <taxon>Geobacter</taxon>
    </lineage>
</organism>
<accession>A0ABX7PZB6</accession>
<evidence type="ECO:0000256" key="1">
    <source>
        <dbReference type="SAM" id="MobiDB-lite"/>
    </source>
</evidence>
<keyword evidence="3" id="KW-1185">Reference proteome</keyword>
<protein>
    <submittedName>
        <fullName evidence="2">Uncharacterized protein</fullName>
    </submittedName>
</protein>
<feature type="compositionally biased region" description="Basic and acidic residues" evidence="1">
    <location>
        <begin position="20"/>
        <end position="46"/>
    </location>
</feature>
<gene>
    <name evidence="2" type="ORF">JZM60_09465</name>
</gene>
<dbReference type="Proteomes" id="UP000663651">
    <property type="component" value="Chromosome"/>
</dbReference>
<name>A0ABX7PZB6_9BACT</name>
<feature type="region of interest" description="Disordered" evidence="1">
    <location>
        <begin position="20"/>
        <end position="59"/>
    </location>
</feature>
<reference evidence="2 3" key="1">
    <citation type="submission" date="2021-03" db="EMBL/GenBank/DDBJ databases">
        <title>Geobacter metallireducens gen. nov. sp. nov., a microorganism capable of coupling the complete oxidation of organic compounds to the reduction of iron and other metals.</title>
        <authorList>
            <person name="Li Y."/>
        </authorList>
    </citation>
    <scope>NUCLEOTIDE SEQUENCE [LARGE SCALE GENOMIC DNA]</scope>
    <source>
        <strain evidence="2 3">Jerry-YX</strain>
    </source>
</reference>
<proteinExistence type="predicted"/>
<dbReference type="EMBL" id="CP071382">
    <property type="protein sequence ID" value="QSV44404.1"/>
    <property type="molecule type" value="Genomic_DNA"/>
</dbReference>
<evidence type="ECO:0000313" key="3">
    <source>
        <dbReference type="Proteomes" id="UP000663651"/>
    </source>
</evidence>
<dbReference type="RefSeq" id="WP_207162055.1">
    <property type="nucleotide sequence ID" value="NZ_CP071382.1"/>
</dbReference>
<evidence type="ECO:0000313" key="2">
    <source>
        <dbReference type="EMBL" id="QSV44404.1"/>
    </source>
</evidence>
<sequence length="59" mass="6711">MDTKDIRAAKLKMVQDAIEQVRRMGDDPPQSKKPERKPAKQERETASRLGFSGNAERRG</sequence>